<proteinExistence type="inferred from homology"/>
<dbReference type="PANTHER" id="PTHR30603:SF60">
    <property type="entry name" value="RNA POLYMERASE SIGMA FACTOR RPOD"/>
    <property type="match status" value="1"/>
</dbReference>
<feature type="region of interest" description="Disordered" evidence="8">
    <location>
        <begin position="202"/>
        <end position="257"/>
    </location>
</feature>
<comment type="caution">
    <text evidence="11">The sequence shown here is derived from an EMBL/GenBank/DDBJ whole genome shotgun (WGS) entry which is preliminary data.</text>
</comment>
<evidence type="ECO:0000256" key="3">
    <source>
        <dbReference type="ARBA" id="ARBA00023082"/>
    </source>
</evidence>
<dbReference type="PANTHER" id="PTHR30603">
    <property type="entry name" value="RNA POLYMERASE SIGMA FACTOR RPO"/>
    <property type="match status" value="1"/>
</dbReference>
<evidence type="ECO:0000313" key="12">
    <source>
        <dbReference type="Proteomes" id="UP000310754"/>
    </source>
</evidence>
<evidence type="ECO:0000256" key="1">
    <source>
        <dbReference type="ARBA" id="ARBA00022490"/>
    </source>
</evidence>
<keyword evidence="12" id="KW-1185">Reference proteome</keyword>
<dbReference type="AlphaFoldDB" id="A0A4S4A5Q7"/>
<feature type="coiled-coil region" evidence="7">
    <location>
        <begin position="398"/>
        <end position="453"/>
    </location>
</feature>
<evidence type="ECO:0000256" key="6">
    <source>
        <dbReference type="HAMAP-Rule" id="MF_00963"/>
    </source>
</evidence>
<dbReference type="Pfam" id="PF04539">
    <property type="entry name" value="Sigma70_r3"/>
    <property type="match status" value="1"/>
</dbReference>
<dbReference type="Pfam" id="PF03979">
    <property type="entry name" value="Sigma70_r1_1"/>
    <property type="match status" value="1"/>
</dbReference>
<feature type="compositionally biased region" description="Acidic residues" evidence="8">
    <location>
        <begin position="84"/>
        <end position="101"/>
    </location>
</feature>
<dbReference type="InterPro" id="IPR007624">
    <property type="entry name" value="RNA_pol_sigma70_r3"/>
</dbReference>
<dbReference type="InterPro" id="IPR009042">
    <property type="entry name" value="RNA_pol_sigma70_r1_2"/>
</dbReference>
<dbReference type="SUPFAM" id="SSF88659">
    <property type="entry name" value="Sigma3 and sigma4 domains of RNA polymerase sigma factors"/>
    <property type="match status" value="2"/>
</dbReference>
<keyword evidence="3 6" id="KW-0731">Sigma factor</keyword>
<dbReference type="InterPro" id="IPR013325">
    <property type="entry name" value="RNA_pol_sigma_r2"/>
</dbReference>
<dbReference type="InterPro" id="IPR013324">
    <property type="entry name" value="RNA_pol_sigma_r3/r4-like"/>
</dbReference>
<dbReference type="EMBL" id="SSOA01000001">
    <property type="protein sequence ID" value="THF53845.1"/>
    <property type="molecule type" value="Genomic_DNA"/>
</dbReference>
<dbReference type="FunFam" id="1.10.10.10:FF:000002">
    <property type="entry name" value="RNA polymerase sigma factor SigA"/>
    <property type="match status" value="1"/>
</dbReference>
<dbReference type="GO" id="GO:0003677">
    <property type="term" value="F:DNA binding"/>
    <property type="evidence" value="ECO:0007669"/>
    <property type="project" value="UniProtKB-UniRule"/>
</dbReference>
<feature type="region of interest" description="Disordered" evidence="8">
    <location>
        <begin position="1"/>
        <end position="27"/>
    </location>
</feature>
<dbReference type="Gene3D" id="1.10.10.10">
    <property type="entry name" value="Winged helix-like DNA-binding domain superfamily/Winged helix DNA-binding domain"/>
    <property type="match status" value="2"/>
</dbReference>
<comment type="function">
    <text evidence="6">Sigma factors are initiation factors that promote the attachment of RNA polymerase to specific initiation sites and are then released. This sigma factor is the primary sigma factor during exponential growth.</text>
</comment>
<feature type="domain" description="RNA polymerase sigma-70" evidence="9">
    <location>
        <begin position="471"/>
        <end position="484"/>
    </location>
</feature>
<comment type="subunit">
    <text evidence="6">Interacts transiently with the RNA polymerase catalytic core.</text>
</comment>
<dbReference type="CDD" id="cd06171">
    <property type="entry name" value="Sigma70_r4"/>
    <property type="match status" value="1"/>
</dbReference>
<dbReference type="NCBIfam" id="TIGR02393">
    <property type="entry name" value="RpoD_Cterm"/>
    <property type="match status" value="1"/>
</dbReference>
<keyword evidence="7" id="KW-0175">Coiled coil</keyword>
<dbReference type="Pfam" id="PF00140">
    <property type="entry name" value="Sigma70_r1_2"/>
    <property type="match status" value="1"/>
</dbReference>
<evidence type="ECO:0000259" key="9">
    <source>
        <dbReference type="PROSITE" id="PS00715"/>
    </source>
</evidence>
<feature type="compositionally biased region" description="Basic and acidic residues" evidence="8">
    <location>
        <begin position="116"/>
        <end position="127"/>
    </location>
</feature>
<dbReference type="InterPro" id="IPR007630">
    <property type="entry name" value="RNA_pol_sigma70_r4"/>
</dbReference>
<feature type="compositionally biased region" description="Acidic residues" evidence="8">
    <location>
        <begin position="247"/>
        <end position="257"/>
    </location>
</feature>
<keyword evidence="4 6" id="KW-0238">DNA-binding</keyword>
<feature type="DNA-binding region" description="H-T-H motif" evidence="6">
    <location>
        <begin position="641"/>
        <end position="660"/>
    </location>
</feature>
<dbReference type="FunFam" id="1.10.10.10:FF:000004">
    <property type="entry name" value="RNA polymerase sigma factor SigA"/>
    <property type="match status" value="1"/>
</dbReference>
<dbReference type="GO" id="GO:0016987">
    <property type="term" value="F:sigma factor activity"/>
    <property type="evidence" value="ECO:0007669"/>
    <property type="project" value="UniProtKB-UniRule"/>
</dbReference>
<evidence type="ECO:0000256" key="5">
    <source>
        <dbReference type="ARBA" id="ARBA00023163"/>
    </source>
</evidence>
<dbReference type="InterPro" id="IPR000943">
    <property type="entry name" value="RNA_pol_sigma70"/>
</dbReference>
<evidence type="ECO:0000259" key="10">
    <source>
        <dbReference type="PROSITE" id="PS00716"/>
    </source>
</evidence>
<feature type="domain" description="RNA polymerase sigma-70" evidence="10">
    <location>
        <begin position="640"/>
        <end position="666"/>
    </location>
</feature>
<dbReference type="InterPro" id="IPR036388">
    <property type="entry name" value="WH-like_DNA-bd_sf"/>
</dbReference>
<keyword evidence="5 6" id="KW-0804">Transcription</keyword>
<feature type="compositionally biased region" description="Basic and acidic residues" evidence="8">
    <location>
        <begin position="1"/>
        <end position="18"/>
    </location>
</feature>
<dbReference type="Pfam" id="PF04546">
    <property type="entry name" value="Sigma70_ner"/>
    <property type="match status" value="1"/>
</dbReference>
<comment type="subcellular location">
    <subcellularLocation>
        <location evidence="6">Cytoplasm</location>
    </subcellularLocation>
</comment>
<organism evidence="11 12">
    <name type="scientific">Allorhizobium terrae</name>
    <dbReference type="NCBI Taxonomy" id="1848972"/>
    <lineage>
        <taxon>Bacteria</taxon>
        <taxon>Pseudomonadati</taxon>
        <taxon>Pseudomonadota</taxon>
        <taxon>Alphaproteobacteria</taxon>
        <taxon>Hyphomicrobiales</taxon>
        <taxon>Rhizobiaceae</taxon>
        <taxon>Rhizobium/Agrobacterium group</taxon>
        <taxon>Allorhizobium</taxon>
    </lineage>
</organism>
<feature type="region of interest" description="Disordered" evidence="8">
    <location>
        <begin position="84"/>
        <end position="127"/>
    </location>
</feature>
<keyword evidence="2 6" id="KW-0805">Transcription regulation</keyword>
<dbReference type="Pfam" id="PF04545">
    <property type="entry name" value="Sigma70_r4"/>
    <property type="match status" value="1"/>
</dbReference>
<accession>A0A4S4A5Q7</accession>
<name>A0A4S4A5Q7_9HYPH</name>
<feature type="region of interest" description="Sigma-70 factor domain-4" evidence="6">
    <location>
        <begin position="615"/>
        <end position="668"/>
    </location>
</feature>
<dbReference type="Proteomes" id="UP000310754">
    <property type="component" value="Unassembled WGS sequence"/>
</dbReference>
<dbReference type="InterPro" id="IPR042189">
    <property type="entry name" value="RNA_pol_sigma_70_r1_1_sf"/>
</dbReference>
<dbReference type="Pfam" id="PF04542">
    <property type="entry name" value="Sigma70_r2"/>
    <property type="match status" value="1"/>
</dbReference>
<dbReference type="GO" id="GO:0006352">
    <property type="term" value="P:DNA-templated transcription initiation"/>
    <property type="evidence" value="ECO:0007669"/>
    <property type="project" value="UniProtKB-UniRule"/>
</dbReference>
<dbReference type="FunFam" id="1.10.601.10:FF:000001">
    <property type="entry name" value="RNA polymerase sigma factor SigA"/>
    <property type="match status" value="1"/>
</dbReference>
<dbReference type="NCBIfam" id="TIGR02937">
    <property type="entry name" value="sigma70-ECF"/>
    <property type="match status" value="1"/>
</dbReference>
<evidence type="ECO:0000256" key="2">
    <source>
        <dbReference type="ARBA" id="ARBA00023015"/>
    </source>
</evidence>
<dbReference type="SUPFAM" id="SSF88946">
    <property type="entry name" value="Sigma2 domain of RNA polymerase sigma factors"/>
    <property type="match status" value="1"/>
</dbReference>
<dbReference type="InterPro" id="IPR007631">
    <property type="entry name" value="RNA_pol_sigma_70_non-ess"/>
</dbReference>
<feature type="region of interest" description="Sigma-70 factor domain-2" evidence="6">
    <location>
        <begin position="447"/>
        <end position="517"/>
    </location>
</feature>
<dbReference type="InterPro" id="IPR007627">
    <property type="entry name" value="RNA_pol_sigma70_r2"/>
</dbReference>
<gene>
    <name evidence="6 11" type="primary">rpoD</name>
    <name evidence="11" type="ORF">E6C51_01650</name>
</gene>
<dbReference type="InterPro" id="IPR014284">
    <property type="entry name" value="RNA_pol_sigma-70_dom"/>
</dbReference>
<sequence>MATKVKENEEADNERDGATDGPLLDLSDDAVKKMIKVAKKRGYVTMDELNSVLPSEEVTSEQIEDTMSMLSDMGINVVEDEDVEDPAAEDSDGDDAADGEGGELATTSGNAVATTKKKEPTDRTDDPVRMYLREMGSVELLSREGEIAIAKRIEAGRETMISGLCESPLTFQALIIWRDELNEGTTLLREIIDLETTYSGPEAKAAPQFQSPEKIEADRKAAEEKEKNRRPRGGDDDITNVGGDMPMPEEEEEDEDESNLSLAAMEAELRPQVMETLDLIADTYRKLRKLQDQQVEARLACTGTLSTGQERRYKELKDQLITAVKSLSLNQNRIDSLVEQLYDISKRLMQNEGRLLRLAESYGVKRDSFLEQYQGAELDPNWMKSIANLSARGWKDFAREENNTIREIRQEIQNLATETGISVAEFRRIVSMVQKGEREARIAKKEMVEANLRLVISIAKKYTNRGLQFLDLIQEGNIGLMKAVDKFEYRRGYKFSTYATWWIRQAITRSIADQARTIRIPVHMIETINKIVRTSRQMLHEIGREPTPEELAEKLAMPLEKVRKVLKIAKEPISLETPVGDEEDSHLGDFIEDKNALLPIDAAIQANLRETTTRVLASLTPREERVLRMRFGIGMNTDHTLEEVGQQFSVTRERIRQIEAKALRKLKHPSRSRKLRSFLDS</sequence>
<feature type="region of interest" description="Sigma-70 factor domain-3" evidence="6">
    <location>
        <begin position="526"/>
        <end position="602"/>
    </location>
</feature>
<dbReference type="InterPro" id="IPR028630">
    <property type="entry name" value="Sigma70_RpoD"/>
</dbReference>
<evidence type="ECO:0000256" key="7">
    <source>
        <dbReference type="SAM" id="Coils"/>
    </source>
</evidence>
<dbReference type="RefSeq" id="WP_146933387.1">
    <property type="nucleotide sequence ID" value="NZ_SSOA01000001.1"/>
</dbReference>
<dbReference type="PRINTS" id="PR00046">
    <property type="entry name" value="SIGMA70FCT"/>
</dbReference>
<feature type="short sequence motif" description="Interaction with polymerase core subunit RpoC" evidence="6">
    <location>
        <begin position="471"/>
        <end position="474"/>
    </location>
</feature>
<reference evidence="11 12" key="1">
    <citation type="submission" date="2019-04" db="EMBL/GenBank/DDBJ databases">
        <title>Rhizobium terrae sp. nov., isolated from a paddy soil.</title>
        <authorList>
            <person name="Lin S.-Y."/>
            <person name="Hameed A."/>
            <person name="Huang H.-I."/>
            <person name="Young C.-C."/>
        </authorList>
    </citation>
    <scope>NUCLEOTIDE SEQUENCE [LARGE SCALE GENOMIC DNA]</scope>
    <source>
        <strain evidence="11 12">CC-HIH110</strain>
    </source>
</reference>
<evidence type="ECO:0000256" key="8">
    <source>
        <dbReference type="SAM" id="MobiDB-lite"/>
    </source>
</evidence>
<dbReference type="InterPro" id="IPR050239">
    <property type="entry name" value="Sigma-70_RNA_pol_init_factors"/>
</dbReference>
<dbReference type="Gene3D" id="1.10.601.10">
    <property type="entry name" value="RNA Polymerase Primary Sigma Factor"/>
    <property type="match status" value="1"/>
</dbReference>
<dbReference type="HAMAP" id="MF_00963">
    <property type="entry name" value="Sigma70_RpoD_SigA"/>
    <property type="match status" value="1"/>
</dbReference>
<dbReference type="InterPro" id="IPR012760">
    <property type="entry name" value="RNA_pol_sigma_RpoD_C"/>
</dbReference>
<evidence type="ECO:0000256" key="4">
    <source>
        <dbReference type="ARBA" id="ARBA00023125"/>
    </source>
</evidence>
<feature type="compositionally biased region" description="Basic and acidic residues" evidence="8">
    <location>
        <begin position="213"/>
        <end position="235"/>
    </location>
</feature>
<dbReference type="PROSITE" id="PS00715">
    <property type="entry name" value="SIGMA70_1"/>
    <property type="match status" value="1"/>
</dbReference>
<dbReference type="PROSITE" id="PS00716">
    <property type="entry name" value="SIGMA70_2"/>
    <property type="match status" value="1"/>
</dbReference>
<protein>
    <recommendedName>
        <fullName evidence="6">RNA polymerase sigma factor RpoD</fullName>
    </recommendedName>
    <alternativeName>
        <fullName evidence="6">Sigma-70</fullName>
    </alternativeName>
</protein>
<dbReference type="Gene3D" id="1.10.220.120">
    <property type="entry name" value="Sigma-70 factor, region 1.1"/>
    <property type="match status" value="1"/>
</dbReference>
<dbReference type="NCBIfam" id="NF004208">
    <property type="entry name" value="PRK05658.1"/>
    <property type="match status" value="1"/>
</dbReference>
<keyword evidence="1 6" id="KW-0963">Cytoplasm</keyword>
<evidence type="ECO:0000313" key="11">
    <source>
        <dbReference type="EMBL" id="THF53845.1"/>
    </source>
</evidence>
<dbReference type="GO" id="GO:0005737">
    <property type="term" value="C:cytoplasm"/>
    <property type="evidence" value="ECO:0007669"/>
    <property type="project" value="UniProtKB-SubCell"/>
</dbReference>
<comment type="similarity">
    <text evidence="6">Belongs to the sigma-70 factor family. RpoD/SigA subfamily.</text>
</comment>
<dbReference type="InterPro" id="IPR007127">
    <property type="entry name" value="RNA_pol_sigma_70_r1_1"/>
</dbReference>